<evidence type="ECO:0000256" key="5">
    <source>
        <dbReference type="ARBA" id="ARBA00022645"/>
    </source>
</evidence>
<dbReference type="InterPro" id="IPR017790">
    <property type="entry name" value="Penicillin-binding_protein_2"/>
</dbReference>
<dbReference type="OrthoDB" id="9766847at2"/>
<evidence type="ECO:0000256" key="14">
    <source>
        <dbReference type="SAM" id="Phobius"/>
    </source>
</evidence>
<reference evidence="17 18" key="1">
    <citation type="journal article" date="2010" name="Stand. Genomic Sci.">
        <title>Complete genome sequence of Denitrovibrio acetiphilus type strain (N2460).</title>
        <authorList>
            <person name="Kiss H."/>
            <person name="Lang E."/>
            <person name="Lapidus A."/>
            <person name="Copeland A."/>
            <person name="Nolan M."/>
            <person name="Glavina Del Rio T."/>
            <person name="Chen F."/>
            <person name="Lucas S."/>
            <person name="Tice H."/>
            <person name="Cheng J.F."/>
            <person name="Han C."/>
            <person name="Goodwin L."/>
            <person name="Pitluck S."/>
            <person name="Liolios K."/>
            <person name="Pati A."/>
            <person name="Ivanova N."/>
            <person name="Mavromatis K."/>
            <person name="Chen A."/>
            <person name="Palaniappan K."/>
            <person name="Land M."/>
            <person name="Hauser L."/>
            <person name="Chang Y.J."/>
            <person name="Jeffries C.D."/>
            <person name="Detter J.C."/>
            <person name="Brettin T."/>
            <person name="Spring S."/>
            <person name="Rohde M."/>
            <person name="Goker M."/>
            <person name="Woyke T."/>
            <person name="Bristow J."/>
            <person name="Eisen J.A."/>
            <person name="Markowitz V."/>
            <person name="Hugenholtz P."/>
            <person name="Kyrpides N.C."/>
            <person name="Klenk H.P."/>
        </authorList>
    </citation>
    <scope>NUCLEOTIDE SEQUENCE [LARGE SCALE GENOMIC DNA]</scope>
    <source>
        <strain evidence="18">DSM 12809 / NBRC 114555 / N2460</strain>
    </source>
</reference>
<evidence type="ECO:0000256" key="7">
    <source>
        <dbReference type="ARBA" id="ARBA00022692"/>
    </source>
</evidence>
<keyword evidence="7 14" id="KW-0812">Transmembrane</keyword>
<evidence type="ECO:0000256" key="9">
    <source>
        <dbReference type="ARBA" id="ARBA00022960"/>
    </source>
</evidence>
<dbReference type="HOGENOM" id="CLU_009289_1_2_0"/>
<organism evidence="17 18">
    <name type="scientific">Denitrovibrio acetiphilus (strain DSM 12809 / NBRC 114555 / N2460)</name>
    <dbReference type="NCBI Taxonomy" id="522772"/>
    <lineage>
        <taxon>Bacteria</taxon>
        <taxon>Pseudomonadati</taxon>
        <taxon>Deferribacterota</taxon>
        <taxon>Deferribacteres</taxon>
        <taxon>Deferribacterales</taxon>
        <taxon>Geovibrionaceae</taxon>
        <taxon>Denitrovibrio</taxon>
    </lineage>
</organism>
<dbReference type="EC" id="2.4.1.129" evidence="17"/>
<evidence type="ECO:0000256" key="10">
    <source>
        <dbReference type="ARBA" id="ARBA00022984"/>
    </source>
</evidence>
<dbReference type="Gene3D" id="3.40.710.10">
    <property type="entry name" value="DD-peptidase/beta-lactamase superfamily"/>
    <property type="match status" value="1"/>
</dbReference>
<evidence type="ECO:0000256" key="3">
    <source>
        <dbReference type="ARBA" id="ARBA00022475"/>
    </source>
</evidence>
<keyword evidence="11 14" id="KW-1133">Transmembrane helix</keyword>
<evidence type="ECO:0000256" key="1">
    <source>
        <dbReference type="ARBA" id="ARBA00004167"/>
    </source>
</evidence>
<keyword evidence="18" id="KW-1185">Reference proteome</keyword>
<keyword evidence="12 14" id="KW-0472">Membrane</keyword>
<dbReference type="SUPFAM" id="SSF56601">
    <property type="entry name" value="beta-lactamase/transpeptidase-like"/>
    <property type="match status" value="1"/>
</dbReference>
<dbReference type="InterPro" id="IPR005311">
    <property type="entry name" value="PBP_dimer"/>
</dbReference>
<dbReference type="GO" id="GO:0016757">
    <property type="term" value="F:glycosyltransferase activity"/>
    <property type="evidence" value="ECO:0007669"/>
    <property type="project" value="UniProtKB-KW"/>
</dbReference>
<evidence type="ECO:0000256" key="13">
    <source>
        <dbReference type="ARBA" id="ARBA00023316"/>
    </source>
</evidence>
<keyword evidence="5" id="KW-0121">Carboxypeptidase</keyword>
<keyword evidence="10" id="KW-0573">Peptidoglycan synthesis</keyword>
<dbReference type="Pfam" id="PF00905">
    <property type="entry name" value="Transpeptidase"/>
    <property type="match status" value="1"/>
</dbReference>
<evidence type="ECO:0000259" key="15">
    <source>
        <dbReference type="Pfam" id="PF00905"/>
    </source>
</evidence>
<protein>
    <submittedName>
        <fullName evidence="17">Penicillin-binding protein 2</fullName>
        <ecNumber evidence="17">2.4.1.129</ecNumber>
    </submittedName>
</protein>
<dbReference type="RefSeq" id="WP_013010561.1">
    <property type="nucleotide sequence ID" value="NC_013943.1"/>
</dbReference>
<keyword evidence="9" id="KW-0133">Cell shape</keyword>
<dbReference type="Gene3D" id="3.30.1390.30">
    <property type="entry name" value="Penicillin-binding protein 2a, domain 3"/>
    <property type="match status" value="1"/>
</dbReference>
<dbReference type="InParanoid" id="D4H7P0"/>
<dbReference type="PANTHER" id="PTHR30627">
    <property type="entry name" value="PEPTIDOGLYCAN D,D-TRANSPEPTIDASE"/>
    <property type="match status" value="1"/>
</dbReference>
<dbReference type="InterPro" id="IPR012338">
    <property type="entry name" value="Beta-lactam/transpept-like"/>
</dbReference>
<keyword evidence="13" id="KW-0961">Cell wall biogenesis/degradation</keyword>
<keyword evidence="17" id="KW-0328">Glycosyltransferase</keyword>
<evidence type="ECO:0000313" key="18">
    <source>
        <dbReference type="Proteomes" id="UP000002012"/>
    </source>
</evidence>
<keyword evidence="8" id="KW-0378">Hydrolase</keyword>
<dbReference type="Proteomes" id="UP000002012">
    <property type="component" value="Chromosome"/>
</dbReference>
<dbReference type="GO" id="GO:0008360">
    <property type="term" value="P:regulation of cell shape"/>
    <property type="evidence" value="ECO:0007669"/>
    <property type="project" value="UniProtKB-KW"/>
</dbReference>
<feature type="transmembrane region" description="Helical" evidence="14">
    <location>
        <begin position="20"/>
        <end position="38"/>
    </location>
</feature>
<sequence length="608" mass="68296">MLLKTLKDDVLEYIKKRTIVFYSILMIFMIILGVRMAYMQVVGFEKYKRLSENNRIRLMRIKADRGFIKDTKGRLIVKNTPSYELDVVKEDVKDIDSLLDKLNEVVPIDKTFAKKQIKKSYLYEPAMIQRGLTFKQVSKVLENSADFHGVEIGLESVRSYQNNEAFSHILGYMSEVNENDIQKKDSYSSGDMIGKTGLEKVYENVLRGEDGARQVEVDSYGRILEVLSEKQSIPGKNIALTIDSDLQNFTHKLMKNRKGTVIVMDIDNFNILTMYSAPSYNLMSFTPFAKSNDRLDIIRNADKPLLNRAIEGSYPPGSVFKILTAVVALMEEKITPDTIFNCPGEFQYGNFKYRCWKRGGHGNLDLVHALEQSCDVYFYNVGLLTGIDPITKYANLFSLGRKTGINLPNEKSGFFPSREWKKKSKNEPWYPGETIITSIGQGYMATTPLQIAVMLSGIFNGGKVYAPNLVKYIEDADTGVQVMQEPNLLREVHLSEEAVSTALEGMRLVVHGKRATGYRALVKGVTIGGKTGTAQVVSLKHTEEMDNDDIPENLRDHSWFGSVFPVSDPKYVAVALIEHGGSGSKGAAPIIGAVINKMADLGYVWRQP</sequence>
<feature type="domain" description="Penicillin-binding protein dimerisation" evidence="16">
    <location>
        <begin position="61"/>
        <end position="227"/>
    </location>
</feature>
<dbReference type="FunCoup" id="D4H7P0">
    <property type="interactions" value="345"/>
</dbReference>
<keyword evidence="17" id="KW-0808">Transferase</keyword>
<dbReference type="GO" id="GO:0009252">
    <property type="term" value="P:peptidoglycan biosynthetic process"/>
    <property type="evidence" value="ECO:0007669"/>
    <property type="project" value="UniProtKB-KW"/>
</dbReference>
<dbReference type="GO" id="GO:0071972">
    <property type="term" value="F:peptidoglycan L,D-transpeptidase activity"/>
    <property type="evidence" value="ECO:0007669"/>
    <property type="project" value="TreeGrafter"/>
</dbReference>
<evidence type="ECO:0000256" key="11">
    <source>
        <dbReference type="ARBA" id="ARBA00022989"/>
    </source>
</evidence>
<dbReference type="GO" id="GO:0009002">
    <property type="term" value="F:serine-type D-Ala-D-Ala carboxypeptidase activity"/>
    <property type="evidence" value="ECO:0007669"/>
    <property type="project" value="InterPro"/>
</dbReference>
<dbReference type="NCBIfam" id="TIGR03423">
    <property type="entry name" value="pbp2_mrdA"/>
    <property type="match status" value="1"/>
</dbReference>
<proteinExistence type="predicted"/>
<dbReference type="PaxDb" id="522772-Dacet_1267"/>
<dbReference type="GO" id="GO:0006508">
    <property type="term" value="P:proteolysis"/>
    <property type="evidence" value="ECO:0007669"/>
    <property type="project" value="UniProtKB-KW"/>
</dbReference>
<dbReference type="InterPro" id="IPR036138">
    <property type="entry name" value="PBP_dimer_sf"/>
</dbReference>
<dbReference type="STRING" id="522772.Dacet_1267"/>
<dbReference type="Pfam" id="PF03717">
    <property type="entry name" value="PBP_dimer"/>
    <property type="match status" value="1"/>
</dbReference>
<dbReference type="SUPFAM" id="SSF56519">
    <property type="entry name" value="Penicillin binding protein dimerisation domain"/>
    <property type="match status" value="1"/>
</dbReference>
<keyword evidence="4" id="KW-0997">Cell inner membrane</keyword>
<dbReference type="EMBL" id="CP001968">
    <property type="protein sequence ID" value="ADD68039.1"/>
    <property type="molecule type" value="Genomic_DNA"/>
</dbReference>
<evidence type="ECO:0000256" key="4">
    <source>
        <dbReference type="ARBA" id="ARBA00022519"/>
    </source>
</evidence>
<dbReference type="GO" id="GO:0008658">
    <property type="term" value="F:penicillin binding"/>
    <property type="evidence" value="ECO:0007669"/>
    <property type="project" value="InterPro"/>
</dbReference>
<name>D4H7P0_DENA2</name>
<evidence type="ECO:0000256" key="2">
    <source>
        <dbReference type="ARBA" id="ARBA00004236"/>
    </source>
</evidence>
<dbReference type="eggNOG" id="COG0768">
    <property type="taxonomic scope" value="Bacteria"/>
</dbReference>
<dbReference type="PANTHER" id="PTHR30627:SF2">
    <property type="entry name" value="PEPTIDOGLYCAN D,D-TRANSPEPTIDASE MRDA"/>
    <property type="match status" value="1"/>
</dbReference>
<dbReference type="GO" id="GO:0005886">
    <property type="term" value="C:plasma membrane"/>
    <property type="evidence" value="ECO:0007669"/>
    <property type="project" value="UniProtKB-SubCell"/>
</dbReference>
<dbReference type="InterPro" id="IPR001460">
    <property type="entry name" value="PCN-bd_Tpept"/>
</dbReference>
<dbReference type="GO" id="GO:0071555">
    <property type="term" value="P:cell wall organization"/>
    <property type="evidence" value="ECO:0007669"/>
    <property type="project" value="UniProtKB-KW"/>
</dbReference>
<evidence type="ECO:0000256" key="12">
    <source>
        <dbReference type="ARBA" id="ARBA00023136"/>
    </source>
</evidence>
<gene>
    <name evidence="17" type="ordered locus">Dacet_1267</name>
</gene>
<comment type="subcellular location">
    <subcellularLocation>
        <location evidence="2">Cell membrane</location>
    </subcellularLocation>
    <subcellularLocation>
        <location evidence="1">Membrane</location>
        <topology evidence="1">Single-pass membrane protein</topology>
    </subcellularLocation>
</comment>
<keyword evidence="3" id="KW-1003">Cell membrane</keyword>
<dbReference type="Gene3D" id="3.90.1310.10">
    <property type="entry name" value="Penicillin-binding protein 2a (Domain 2)"/>
    <property type="match status" value="1"/>
</dbReference>
<accession>D4H7P0</accession>
<evidence type="ECO:0000256" key="6">
    <source>
        <dbReference type="ARBA" id="ARBA00022670"/>
    </source>
</evidence>
<dbReference type="AlphaFoldDB" id="D4H7P0"/>
<evidence type="ECO:0000313" key="17">
    <source>
        <dbReference type="EMBL" id="ADD68039.1"/>
    </source>
</evidence>
<evidence type="ECO:0000256" key="8">
    <source>
        <dbReference type="ARBA" id="ARBA00022801"/>
    </source>
</evidence>
<evidence type="ECO:0000259" key="16">
    <source>
        <dbReference type="Pfam" id="PF03717"/>
    </source>
</evidence>
<dbReference type="InterPro" id="IPR050515">
    <property type="entry name" value="Beta-lactam/transpept"/>
</dbReference>
<dbReference type="KEGG" id="dap:Dacet_1267"/>
<keyword evidence="6" id="KW-0645">Protease</keyword>
<feature type="domain" description="Penicillin-binding protein transpeptidase" evidence="15">
    <location>
        <begin position="259"/>
        <end position="594"/>
    </location>
</feature>